<keyword evidence="4" id="KW-1185">Reference proteome</keyword>
<accession>A0A975K4X1</accession>
<dbReference type="KEGG" id="spph:KFK14_17950"/>
<dbReference type="Proteomes" id="UP000681425">
    <property type="component" value="Chromosome"/>
</dbReference>
<organism evidence="3 4">
    <name type="scientific">Sphingobium phenoxybenzoativorans</name>
    <dbReference type="NCBI Taxonomy" id="1592790"/>
    <lineage>
        <taxon>Bacteria</taxon>
        <taxon>Pseudomonadati</taxon>
        <taxon>Pseudomonadota</taxon>
        <taxon>Alphaproteobacteria</taxon>
        <taxon>Sphingomonadales</taxon>
        <taxon>Sphingomonadaceae</taxon>
        <taxon>Sphingobium</taxon>
    </lineage>
</organism>
<keyword evidence="1" id="KW-0732">Signal</keyword>
<evidence type="ECO:0000259" key="2">
    <source>
        <dbReference type="PROSITE" id="PS51387"/>
    </source>
</evidence>
<dbReference type="InterPro" id="IPR016166">
    <property type="entry name" value="FAD-bd_PCMH"/>
</dbReference>
<evidence type="ECO:0000313" key="4">
    <source>
        <dbReference type="Proteomes" id="UP000681425"/>
    </source>
</evidence>
<dbReference type="InterPro" id="IPR047589">
    <property type="entry name" value="DUF11_rpt"/>
</dbReference>
<evidence type="ECO:0000256" key="1">
    <source>
        <dbReference type="SAM" id="SignalP"/>
    </source>
</evidence>
<evidence type="ECO:0000313" key="3">
    <source>
        <dbReference type="EMBL" id="QUT04889.1"/>
    </source>
</evidence>
<gene>
    <name evidence="3" type="ORF">KFK14_17950</name>
</gene>
<dbReference type="GO" id="GO:0071949">
    <property type="term" value="F:FAD binding"/>
    <property type="evidence" value="ECO:0007669"/>
    <property type="project" value="InterPro"/>
</dbReference>
<dbReference type="RefSeq" id="WP_212608626.1">
    <property type="nucleotide sequence ID" value="NZ_CP073910.1"/>
</dbReference>
<feature type="domain" description="FAD-binding PCMH-type" evidence="2">
    <location>
        <begin position="50"/>
        <end position="262"/>
    </location>
</feature>
<sequence length="324" mass="32171">MRAVITGKWRQRAHASAFCAALLLCAASPARAQASAGAQITNVASLHFSVDGENASISSNLVATRVGEILDVRLQALGTGTVEVSTGEADRGIPFLLTNSGNGSEAFVLSATAGGAALPAGTLFIDADRNGEFDPAIDTAIGAGGATPEIGPGVTLQLLVIIPASNQAGAGVISLHAQSATGAGAPGTTFAGRGDNGTDAVVGSTSAAAAAETPFTATEADASVVKSQQVVAPDGTSSPVSGATITYRLEVVTRSSARLTAAQLADPIPAGTTYLPGSLKIDGASLSDAADADNGRFEGSSILVALGDIDQPTTRVVTFQVKIQ</sequence>
<reference evidence="3" key="1">
    <citation type="submission" date="2021-04" db="EMBL/GenBank/DDBJ databases">
        <title>Isolation of p-tert-butylphenol degrading bacteria Sphingobium phenoxybenzoativorans Tas13 from active sludge.</title>
        <authorList>
            <person name="Li Y."/>
        </authorList>
    </citation>
    <scope>NUCLEOTIDE SEQUENCE</scope>
    <source>
        <strain evidence="3">Tas13</strain>
    </source>
</reference>
<feature type="chain" id="PRO_5037676575" description="FAD-binding PCMH-type domain-containing protein" evidence="1">
    <location>
        <begin position="33"/>
        <end position="324"/>
    </location>
</feature>
<dbReference type="AlphaFoldDB" id="A0A975K4X1"/>
<dbReference type="PROSITE" id="PS51387">
    <property type="entry name" value="FAD_PCMH"/>
    <property type="match status" value="1"/>
</dbReference>
<feature type="signal peptide" evidence="1">
    <location>
        <begin position="1"/>
        <end position="32"/>
    </location>
</feature>
<proteinExistence type="predicted"/>
<dbReference type="EMBL" id="CP073910">
    <property type="protein sequence ID" value="QUT04889.1"/>
    <property type="molecule type" value="Genomic_DNA"/>
</dbReference>
<protein>
    <recommendedName>
        <fullName evidence="2">FAD-binding PCMH-type domain-containing protein</fullName>
    </recommendedName>
</protein>
<name>A0A975K4X1_9SPHN</name>
<dbReference type="NCBIfam" id="TIGR01451">
    <property type="entry name" value="B_ant_repeat"/>
    <property type="match status" value="1"/>
</dbReference>